<accession>A0ABT5YPC4</accession>
<name>A0ABT5YPC4_9PROT</name>
<dbReference type="PANTHER" id="PTHR46826">
    <property type="match status" value="1"/>
</dbReference>
<evidence type="ECO:0000259" key="3">
    <source>
        <dbReference type="Pfam" id="PF09335"/>
    </source>
</evidence>
<keyword evidence="2" id="KW-0812">Transmembrane</keyword>
<keyword evidence="5" id="KW-1185">Reference proteome</keyword>
<dbReference type="EMBL" id="JARHUD010000007">
    <property type="protein sequence ID" value="MDF2096816.1"/>
    <property type="molecule type" value="Genomic_DNA"/>
</dbReference>
<dbReference type="Pfam" id="PF09335">
    <property type="entry name" value="VTT_dom"/>
    <property type="match status" value="1"/>
</dbReference>
<keyword evidence="2" id="KW-1133">Transmembrane helix</keyword>
<proteinExistence type="predicted"/>
<reference evidence="4 5" key="1">
    <citation type="submission" date="2023-03" db="EMBL/GenBank/DDBJ databases">
        <title>Fodinicurvata sp. CAU 1616 isolated from sea sendiment.</title>
        <authorList>
            <person name="Kim W."/>
        </authorList>
    </citation>
    <scope>NUCLEOTIDE SEQUENCE [LARGE SCALE GENOMIC DNA]</scope>
    <source>
        <strain evidence="4 5">CAU 1616</strain>
    </source>
</reference>
<evidence type="ECO:0000313" key="5">
    <source>
        <dbReference type="Proteomes" id="UP001215503"/>
    </source>
</evidence>
<dbReference type="InterPro" id="IPR053240">
    <property type="entry name" value="VTT_domain"/>
</dbReference>
<organism evidence="4 5">
    <name type="scientific">Aquibaculum arenosum</name>
    <dbReference type="NCBI Taxonomy" id="3032591"/>
    <lineage>
        <taxon>Bacteria</taxon>
        <taxon>Pseudomonadati</taxon>
        <taxon>Pseudomonadota</taxon>
        <taxon>Alphaproteobacteria</taxon>
        <taxon>Rhodospirillales</taxon>
        <taxon>Rhodovibrionaceae</taxon>
        <taxon>Aquibaculum</taxon>
    </lineage>
</organism>
<feature type="transmembrane region" description="Helical" evidence="2">
    <location>
        <begin position="225"/>
        <end position="242"/>
    </location>
</feature>
<feature type="region of interest" description="Disordered" evidence="1">
    <location>
        <begin position="252"/>
        <end position="272"/>
    </location>
</feature>
<dbReference type="InterPro" id="IPR032816">
    <property type="entry name" value="VTT_dom"/>
</dbReference>
<dbReference type="PANTHER" id="PTHR46826:SF1">
    <property type="entry name" value="TVP38_TMEM64 FAMILY MEMBRANE PROTEIN YDJX"/>
    <property type="match status" value="1"/>
</dbReference>
<feature type="transmembrane region" description="Helical" evidence="2">
    <location>
        <begin position="25"/>
        <end position="49"/>
    </location>
</feature>
<sequence length="272" mass="29192">MTQPESEGGQATPSAARNLQRLRQAMVLLILAGVLGAWFFFDLGDWLSFEQLAERSQDARAALDARPVKITALFLISLVLVTLFCIPAVAILQIFSGFLFGPLAGTLLSVLAQTLGGALAFLIAGHTFRESFARLIGPYLGGLEAGFQANAFTYIVTLRMTPVMPYWVVNIAPSLLGVRFRPFVLGTLVGAIPLTFVYATFGAGLGEVIDAGGTPELADLLTPKAIALVCVALLFALAPMLLRRLMGRKVNPRPEPLSDGEETPRSSHEPPR</sequence>
<feature type="transmembrane region" description="Helical" evidence="2">
    <location>
        <begin position="70"/>
        <end position="92"/>
    </location>
</feature>
<dbReference type="RefSeq" id="WP_275823572.1">
    <property type="nucleotide sequence ID" value="NZ_JARHUD010000007.1"/>
</dbReference>
<feature type="transmembrane region" description="Helical" evidence="2">
    <location>
        <begin position="183"/>
        <end position="205"/>
    </location>
</feature>
<evidence type="ECO:0000256" key="2">
    <source>
        <dbReference type="SAM" id="Phobius"/>
    </source>
</evidence>
<dbReference type="Proteomes" id="UP001215503">
    <property type="component" value="Unassembled WGS sequence"/>
</dbReference>
<feature type="compositionally biased region" description="Basic and acidic residues" evidence="1">
    <location>
        <begin position="262"/>
        <end position="272"/>
    </location>
</feature>
<gene>
    <name evidence="4" type="ORF">P2G67_12600</name>
</gene>
<protein>
    <submittedName>
        <fullName evidence="4">TVP38/TMEM64 family protein</fullName>
    </submittedName>
</protein>
<evidence type="ECO:0000256" key="1">
    <source>
        <dbReference type="SAM" id="MobiDB-lite"/>
    </source>
</evidence>
<feature type="domain" description="VTT" evidence="3">
    <location>
        <begin position="87"/>
        <end position="203"/>
    </location>
</feature>
<evidence type="ECO:0000313" key="4">
    <source>
        <dbReference type="EMBL" id="MDF2096816.1"/>
    </source>
</evidence>
<keyword evidence="2" id="KW-0472">Membrane</keyword>
<comment type="caution">
    <text evidence="4">The sequence shown here is derived from an EMBL/GenBank/DDBJ whole genome shotgun (WGS) entry which is preliminary data.</text>
</comment>
<feature type="transmembrane region" description="Helical" evidence="2">
    <location>
        <begin position="98"/>
        <end position="124"/>
    </location>
</feature>